<evidence type="ECO:0000313" key="2">
    <source>
        <dbReference type="EMBL" id="KNZ40994.1"/>
    </source>
</evidence>
<accession>A0A0L6TXJ7</accession>
<organism evidence="2 3">
    <name type="scientific">Acetobacterium bakii</name>
    <dbReference type="NCBI Taxonomy" id="52689"/>
    <lineage>
        <taxon>Bacteria</taxon>
        <taxon>Bacillati</taxon>
        <taxon>Bacillota</taxon>
        <taxon>Clostridia</taxon>
        <taxon>Eubacteriales</taxon>
        <taxon>Eubacteriaceae</taxon>
        <taxon>Acetobacterium</taxon>
    </lineage>
</organism>
<dbReference type="EMBL" id="LGYO01000040">
    <property type="protein sequence ID" value="KNZ40994.1"/>
    <property type="molecule type" value="Genomic_DNA"/>
</dbReference>
<protein>
    <recommendedName>
        <fullName evidence="1">TniQ domain-containing protein</fullName>
    </recommendedName>
</protein>
<dbReference type="AlphaFoldDB" id="A0A0L6TXJ7"/>
<dbReference type="OrthoDB" id="2543325at2"/>
<evidence type="ECO:0000259" key="1">
    <source>
        <dbReference type="Pfam" id="PF06527"/>
    </source>
</evidence>
<sequence length="494" mass="58465">MITRVKRFPYEALDDYLTKLCFINCCSPITLFKSILKSRSGLEHTVSKYMFSYKDEINLNEFYSFIGEHILLNINSDVQRILGPFSKHLDGNLEYLYKKNFKFCPICMEEGNHYLFHQLTFVDRCLIHKIPLIERCHICNSNYNVYFNFSKYRPYNCPICNNNLQENYFKLSAVELIHHNYQIKPIELNFPISKDLSCLIVDVNPCNTKSKNIFPTAGLAFINSYLISGKITEKADITVLKNNDTTNYNIDFLEKYHLNCDYLNLKKDYSRIDLSALSTIENAVFDVSKIILNSYKVKYLPRNINRTNKNYIIALQNIFYEIIYSDKRISKEQYAFYLWMFSCIFRDKLGRSRPIANVSFLVSLYEQLISFLFECYSNNNKQKIIPASILELAYELIKFYLFEYFTYLLRLIEDNYANPDFIRFMTNNLVEFDIPTGPAFKVIIIENEKSFEIYIFKFDEDIFEFKNVNNDTNSKTLFGGFDLMHRNKMPIIDT</sequence>
<gene>
    <name evidence="2" type="ORF">AKG39_14920</name>
</gene>
<feature type="domain" description="TniQ" evidence="1">
    <location>
        <begin position="4"/>
        <end position="132"/>
    </location>
</feature>
<dbReference type="RefSeq" id="WP_050741202.1">
    <property type="nucleotide sequence ID" value="NZ_LGYO01000040.1"/>
</dbReference>
<dbReference type="Proteomes" id="UP000036873">
    <property type="component" value="Unassembled WGS sequence"/>
</dbReference>
<dbReference type="InterPro" id="IPR009492">
    <property type="entry name" value="TniQ"/>
</dbReference>
<name>A0A0L6TXJ7_9FIRM</name>
<evidence type="ECO:0000313" key="3">
    <source>
        <dbReference type="Proteomes" id="UP000036873"/>
    </source>
</evidence>
<reference evidence="3" key="1">
    <citation type="submission" date="2015-07" db="EMBL/GenBank/DDBJ databases">
        <title>Draft genome sequence of Acetobacterium bakii DSM 8293, a potential psychrophilic chemical producer through syngas fermentation.</title>
        <authorList>
            <person name="Song Y."/>
            <person name="Hwang S."/>
            <person name="Cho B.-K."/>
        </authorList>
    </citation>
    <scope>NUCLEOTIDE SEQUENCE [LARGE SCALE GENOMIC DNA]</scope>
    <source>
        <strain evidence="3">DSM 8239</strain>
    </source>
</reference>
<comment type="caution">
    <text evidence="2">The sequence shown here is derived from an EMBL/GenBank/DDBJ whole genome shotgun (WGS) entry which is preliminary data.</text>
</comment>
<keyword evidence="3" id="KW-1185">Reference proteome</keyword>
<dbReference type="STRING" id="52689.AKG39_14920"/>
<dbReference type="Pfam" id="PF06527">
    <property type="entry name" value="TniQ"/>
    <property type="match status" value="1"/>
</dbReference>
<proteinExistence type="predicted"/>